<evidence type="ECO:0000313" key="2">
    <source>
        <dbReference type="Proteomes" id="UP000191901"/>
    </source>
</evidence>
<accession>A0A1Z3HIY4</accession>
<dbReference type="AlphaFoldDB" id="A0A1Z3HIY4"/>
<gene>
    <name evidence="1" type="ORF">XM38_012160</name>
</gene>
<evidence type="ECO:0000313" key="1">
    <source>
        <dbReference type="EMBL" id="ASC70279.1"/>
    </source>
</evidence>
<name>A0A1Z3HIY4_9CYAN</name>
<reference evidence="1 2" key="1">
    <citation type="journal article" date="2016" name="Biochim. Biophys. Acta">
        <title>Characterization of red-shifted phycobilisomes isolated from the chlorophyll f-containing cyanobacterium Halomicronema hongdechloris.</title>
        <authorList>
            <person name="Li Y."/>
            <person name="Lin Y."/>
            <person name="Garvey C.J."/>
            <person name="Birch D."/>
            <person name="Corkery R.W."/>
            <person name="Loughlin P.C."/>
            <person name="Scheer H."/>
            <person name="Willows R.D."/>
            <person name="Chen M."/>
        </authorList>
    </citation>
    <scope>NUCLEOTIDE SEQUENCE [LARGE SCALE GENOMIC DNA]</scope>
    <source>
        <strain evidence="1 2">C2206</strain>
    </source>
</reference>
<dbReference type="EMBL" id="CP021983">
    <property type="protein sequence ID" value="ASC70279.1"/>
    <property type="molecule type" value="Genomic_DNA"/>
</dbReference>
<organism evidence="1 2">
    <name type="scientific">Halomicronema hongdechloris C2206</name>
    <dbReference type="NCBI Taxonomy" id="1641165"/>
    <lineage>
        <taxon>Bacteria</taxon>
        <taxon>Bacillati</taxon>
        <taxon>Cyanobacteriota</taxon>
        <taxon>Cyanophyceae</taxon>
        <taxon>Nodosilineales</taxon>
        <taxon>Nodosilineaceae</taxon>
        <taxon>Halomicronema</taxon>
    </lineage>
</organism>
<proteinExistence type="predicted"/>
<dbReference type="KEGG" id="hhg:XM38_012160"/>
<keyword evidence="2" id="KW-1185">Reference proteome</keyword>
<protein>
    <submittedName>
        <fullName evidence="1">Uncharacterized protein</fullName>
    </submittedName>
</protein>
<dbReference type="RefSeq" id="WP_187329300.1">
    <property type="nucleotide sequence ID" value="NZ_CP021983.2"/>
</dbReference>
<dbReference type="Proteomes" id="UP000191901">
    <property type="component" value="Chromosome"/>
</dbReference>
<sequence>MQSGQAMRDAIASLDLSDSQKTAIWSILADTRTSVAAVLTDEQQQLRSRPAG</sequence>